<dbReference type="CDD" id="cd02062">
    <property type="entry name" value="Nitro_FMN_reductase"/>
    <property type="match status" value="1"/>
</dbReference>
<dbReference type="RefSeq" id="WP_179793442.1">
    <property type="nucleotide sequence ID" value="NZ_BAABHP010000017.1"/>
</dbReference>
<protein>
    <submittedName>
        <fullName evidence="4">Nitroreductase</fullName>
    </submittedName>
</protein>
<accession>A0A7Y9J527</accession>
<keyword evidence="5" id="KW-1185">Reference proteome</keyword>
<dbReference type="Proteomes" id="UP000535890">
    <property type="component" value="Unassembled WGS sequence"/>
</dbReference>
<reference evidence="4 5" key="1">
    <citation type="submission" date="2020-07" db="EMBL/GenBank/DDBJ databases">
        <title>Sequencing the genomes of 1000 actinobacteria strains.</title>
        <authorList>
            <person name="Klenk H.-P."/>
        </authorList>
    </citation>
    <scope>NUCLEOTIDE SEQUENCE [LARGE SCALE GENOMIC DNA]</scope>
    <source>
        <strain evidence="4 5">DSM 45772</strain>
    </source>
</reference>
<feature type="domain" description="Nitroreductase" evidence="3">
    <location>
        <begin position="10"/>
        <end position="188"/>
    </location>
</feature>
<dbReference type="PANTHER" id="PTHR43673">
    <property type="entry name" value="NAD(P)H NITROREDUCTASE YDGI-RELATED"/>
    <property type="match status" value="1"/>
</dbReference>
<proteinExistence type="inferred from homology"/>
<organism evidence="4 5">
    <name type="scientific">Actinomycetospora corticicola</name>
    <dbReference type="NCBI Taxonomy" id="663602"/>
    <lineage>
        <taxon>Bacteria</taxon>
        <taxon>Bacillati</taxon>
        <taxon>Actinomycetota</taxon>
        <taxon>Actinomycetes</taxon>
        <taxon>Pseudonocardiales</taxon>
        <taxon>Pseudonocardiaceae</taxon>
        <taxon>Actinomycetospora</taxon>
    </lineage>
</organism>
<keyword evidence="2" id="KW-0560">Oxidoreductase</keyword>
<dbReference type="AlphaFoldDB" id="A0A7Y9J527"/>
<evidence type="ECO:0000313" key="4">
    <source>
        <dbReference type="EMBL" id="NYD35635.1"/>
    </source>
</evidence>
<dbReference type="Pfam" id="PF00881">
    <property type="entry name" value="Nitroreductase"/>
    <property type="match status" value="1"/>
</dbReference>
<comment type="caution">
    <text evidence="4">The sequence shown here is derived from an EMBL/GenBank/DDBJ whole genome shotgun (WGS) entry which is preliminary data.</text>
</comment>
<evidence type="ECO:0000256" key="2">
    <source>
        <dbReference type="ARBA" id="ARBA00023002"/>
    </source>
</evidence>
<evidence type="ECO:0000259" key="3">
    <source>
        <dbReference type="Pfam" id="PF00881"/>
    </source>
</evidence>
<evidence type="ECO:0000313" key="5">
    <source>
        <dbReference type="Proteomes" id="UP000535890"/>
    </source>
</evidence>
<dbReference type="SUPFAM" id="SSF55469">
    <property type="entry name" value="FMN-dependent nitroreductase-like"/>
    <property type="match status" value="1"/>
</dbReference>
<comment type="similarity">
    <text evidence="1">Belongs to the nitroreductase family.</text>
</comment>
<dbReference type="EMBL" id="JACCBN010000001">
    <property type="protein sequence ID" value="NYD35635.1"/>
    <property type="molecule type" value="Genomic_DNA"/>
</dbReference>
<sequence>MDADEVLTTTRAVRRRLDPSRPVPLELIRDCIDVALQAPAGSNLPRTRFVVVRDPVLRKGLADLYTEVYEGTYRESEGYIGKVATDDASGARTQERSARSADALASALHEVDTIVITCLEGARLDGASAMANASLLGGVLPATWSFMLAARARGLGTCWTTMHMARERDAAELLGIPFDRVQQVCLTPVAFTTGEKFGRARRPAVDDVLHLDGWDASLPSVPDVRGLAAR</sequence>
<dbReference type="PANTHER" id="PTHR43673:SF10">
    <property type="entry name" value="NADH DEHYDROGENASE_NAD(P)H NITROREDUCTASE XCC3605-RELATED"/>
    <property type="match status" value="1"/>
</dbReference>
<name>A0A7Y9J527_9PSEU</name>
<evidence type="ECO:0000256" key="1">
    <source>
        <dbReference type="ARBA" id="ARBA00007118"/>
    </source>
</evidence>
<dbReference type="InterPro" id="IPR029479">
    <property type="entry name" value="Nitroreductase"/>
</dbReference>
<gene>
    <name evidence="4" type="ORF">BJ983_001737</name>
</gene>
<dbReference type="Gene3D" id="3.40.109.10">
    <property type="entry name" value="NADH Oxidase"/>
    <property type="match status" value="1"/>
</dbReference>
<dbReference type="GO" id="GO:0016491">
    <property type="term" value="F:oxidoreductase activity"/>
    <property type="evidence" value="ECO:0007669"/>
    <property type="project" value="UniProtKB-KW"/>
</dbReference>
<dbReference type="InterPro" id="IPR000415">
    <property type="entry name" value="Nitroreductase-like"/>
</dbReference>